<evidence type="ECO:0000313" key="3">
    <source>
        <dbReference type="EMBL" id="CAG9983060.1"/>
    </source>
</evidence>
<accession>A0A9N9UAK6</accession>
<dbReference type="InterPro" id="IPR000683">
    <property type="entry name" value="Gfo/Idh/MocA-like_OxRdtase_N"/>
</dbReference>
<reference evidence="3 4" key="2">
    <citation type="submission" date="2021-10" db="EMBL/GenBank/DDBJ databases">
        <authorList>
            <person name="Piombo E."/>
        </authorList>
    </citation>
    <scope>NUCLEOTIDE SEQUENCE [LARGE SCALE GENOMIC DNA]</scope>
</reference>
<evidence type="ECO:0008006" key="5">
    <source>
        <dbReference type="Google" id="ProtNLM"/>
    </source>
</evidence>
<evidence type="ECO:0000259" key="1">
    <source>
        <dbReference type="Pfam" id="PF01408"/>
    </source>
</evidence>
<dbReference type="PANTHER" id="PTHR43708:SF1">
    <property type="entry name" value="GALACTOSE_LACTOSE METABOLISM REGULATORY PROTEIN GAL80"/>
    <property type="match status" value="1"/>
</dbReference>
<dbReference type="AlphaFoldDB" id="A0A9N9UAK6"/>
<dbReference type="Pfam" id="PF01408">
    <property type="entry name" value="GFO_IDH_MocA"/>
    <property type="match status" value="1"/>
</dbReference>
<dbReference type="InterPro" id="IPR051317">
    <property type="entry name" value="Gfo/Idh/MocA_oxidoreduct"/>
</dbReference>
<comment type="caution">
    <text evidence="3">The sequence shown here is derived from an EMBL/GenBank/DDBJ whole genome shotgun (WGS) entry which is preliminary data.</text>
</comment>
<feature type="domain" description="Gal80p-like C-terminal" evidence="2">
    <location>
        <begin position="139"/>
        <end position="291"/>
    </location>
</feature>
<evidence type="ECO:0000313" key="4">
    <source>
        <dbReference type="Proteomes" id="UP000754883"/>
    </source>
</evidence>
<dbReference type="Gene3D" id="3.30.360.10">
    <property type="entry name" value="Dihydrodipicolinate Reductase, domain 2"/>
    <property type="match status" value="1"/>
</dbReference>
<sequence>MSTRIAIIGLSSSGEGWAANAHLPYLLSPRGRERFSIVAVCNSSLEAAKRSIDRHQLPSQTRTYGDPEALAQDSEIDLVVCCTRVDKHYNALLPSIKAGKDVYLEWPLAHNFEHSKDLVDAARRSGSKTFVGLQGRFAPSLAKLKNAISEGRIGLILSAEVRATGASSHPDAFPRRLEYFTDMSIGGNIFTIYFGHIFDQVQHVLGTSTSIRSKLQIQRPNIRIVDPSSGASLKTVISDVPDLIMLHSQVKSKQAVQGAALSCRFRLGSPFPGEPAMVWSVIGERGELRLTAWGSTTLQAHGYDKPVVLEVRDFATEKVENLDWEWSDWQMKLPVTARSVGRLYEAIVAGTTDGLVTFEEALEGHLQLEEMMEAYQMGS</sequence>
<dbReference type="OrthoDB" id="446809at2759"/>
<proteinExistence type="predicted"/>
<reference evidence="4" key="1">
    <citation type="submission" date="2019-06" db="EMBL/GenBank/DDBJ databases">
        <authorList>
            <person name="Broberg M."/>
        </authorList>
    </citation>
    <scope>NUCLEOTIDE SEQUENCE [LARGE SCALE GENOMIC DNA]</scope>
</reference>
<dbReference type="InterPro" id="IPR036291">
    <property type="entry name" value="NAD(P)-bd_dom_sf"/>
</dbReference>
<gene>
    <name evidence="3" type="ORF">CBYS24578_00018002</name>
</gene>
<dbReference type="PANTHER" id="PTHR43708">
    <property type="entry name" value="CONSERVED EXPRESSED OXIDOREDUCTASE (EUROFUNG)"/>
    <property type="match status" value="1"/>
</dbReference>
<dbReference type="Proteomes" id="UP000754883">
    <property type="component" value="Unassembled WGS sequence"/>
</dbReference>
<dbReference type="InterPro" id="IPR055080">
    <property type="entry name" value="Gal80p-like_C"/>
</dbReference>
<dbReference type="Pfam" id="PF22685">
    <property type="entry name" value="Gal80p_C-like"/>
    <property type="match status" value="1"/>
</dbReference>
<dbReference type="Gene3D" id="3.40.50.720">
    <property type="entry name" value="NAD(P)-binding Rossmann-like Domain"/>
    <property type="match status" value="1"/>
</dbReference>
<dbReference type="SUPFAM" id="SSF51735">
    <property type="entry name" value="NAD(P)-binding Rossmann-fold domains"/>
    <property type="match status" value="1"/>
</dbReference>
<keyword evidence="4" id="KW-1185">Reference proteome</keyword>
<evidence type="ECO:0000259" key="2">
    <source>
        <dbReference type="Pfam" id="PF22685"/>
    </source>
</evidence>
<dbReference type="EMBL" id="CABFNO020001355">
    <property type="protein sequence ID" value="CAG9983060.1"/>
    <property type="molecule type" value="Genomic_DNA"/>
</dbReference>
<protein>
    <recommendedName>
        <fullName evidence="5">Gfo/Idh/MocA-like oxidoreductase N-terminal domain-containing protein</fullName>
    </recommendedName>
</protein>
<feature type="domain" description="Gfo/Idh/MocA-like oxidoreductase N-terminal" evidence="1">
    <location>
        <begin position="4"/>
        <end position="132"/>
    </location>
</feature>
<dbReference type="GO" id="GO:0000166">
    <property type="term" value="F:nucleotide binding"/>
    <property type="evidence" value="ECO:0007669"/>
    <property type="project" value="InterPro"/>
</dbReference>
<name>A0A9N9UAK6_9HYPO</name>
<organism evidence="3 4">
    <name type="scientific">Clonostachys byssicola</name>
    <dbReference type="NCBI Taxonomy" id="160290"/>
    <lineage>
        <taxon>Eukaryota</taxon>
        <taxon>Fungi</taxon>
        <taxon>Dikarya</taxon>
        <taxon>Ascomycota</taxon>
        <taxon>Pezizomycotina</taxon>
        <taxon>Sordariomycetes</taxon>
        <taxon>Hypocreomycetidae</taxon>
        <taxon>Hypocreales</taxon>
        <taxon>Bionectriaceae</taxon>
        <taxon>Clonostachys</taxon>
    </lineage>
</organism>
<dbReference type="SUPFAM" id="SSF55347">
    <property type="entry name" value="Glyceraldehyde-3-phosphate dehydrogenase-like, C-terminal domain"/>
    <property type="match status" value="1"/>
</dbReference>